<dbReference type="CDD" id="cd17535">
    <property type="entry name" value="REC_NarL-like"/>
    <property type="match status" value="1"/>
</dbReference>
<evidence type="ECO:0000256" key="3">
    <source>
        <dbReference type="PROSITE-ProRule" id="PRU00169"/>
    </source>
</evidence>
<dbReference type="PROSITE" id="PS50043">
    <property type="entry name" value="HTH_LUXR_2"/>
    <property type="match status" value="1"/>
</dbReference>
<dbReference type="InterPro" id="IPR058245">
    <property type="entry name" value="NreC/VraR/RcsB-like_REC"/>
</dbReference>
<dbReference type="SMART" id="SM00448">
    <property type="entry name" value="REC"/>
    <property type="match status" value="1"/>
</dbReference>
<keyword evidence="1 3" id="KW-0597">Phosphoprotein</keyword>
<name>A0A4R1F8J2_9GAMM</name>
<evidence type="ECO:0000313" key="7">
    <source>
        <dbReference type="Proteomes" id="UP000294887"/>
    </source>
</evidence>
<feature type="modified residue" description="4-aspartylphosphate" evidence="3">
    <location>
        <position position="54"/>
    </location>
</feature>
<dbReference type="InterPro" id="IPR011006">
    <property type="entry name" value="CheY-like_superfamily"/>
</dbReference>
<dbReference type="PANTHER" id="PTHR45566">
    <property type="entry name" value="HTH-TYPE TRANSCRIPTIONAL REGULATOR YHJB-RELATED"/>
    <property type="match status" value="1"/>
</dbReference>
<dbReference type="InterPro" id="IPR000792">
    <property type="entry name" value="Tscrpt_reg_LuxR_C"/>
</dbReference>
<dbReference type="SMART" id="SM00421">
    <property type="entry name" value="HTH_LUXR"/>
    <property type="match status" value="1"/>
</dbReference>
<dbReference type="GO" id="GO:0000160">
    <property type="term" value="P:phosphorelay signal transduction system"/>
    <property type="evidence" value="ECO:0007669"/>
    <property type="project" value="InterPro"/>
</dbReference>
<dbReference type="SUPFAM" id="SSF46894">
    <property type="entry name" value="C-terminal effector domain of the bipartite response regulators"/>
    <property type="match status" value="1"/>
</dbReference>
<evidence type="ECO:0000256" key="1">
    <source>
        <dbReference type="ARBA" id="ARBA00022553"/>
    </source>
</evidence>
<reference evidence="6 7" key="1">
    <citation type="submission" date="2019-03" db="EMBL/GenBank/DDBJ databases">
        <title>Genomic Encyclopedia of Type Strains, Phase IV (KMG-IV): sequencing the most valuable type-strain genomes for metagenomic binning, comparative biology and taxonomic classification.</title>
        <authorList>
            <person name="Goeker M."/>
        </authorList>
    </citation>
    <scope>NUCLEOTIDE SEQUENCE [LARGE SCALE GENOMIC DNA]</scope>
    <source>
        <strain evidence="6 7">DSM 24830</strain>
    </source>
</reference>
<dbReference type="GO" id="GO:0006355">
    <property type="term" value="P:regulation of DNA-templated transcription"/>
    <property type="evidence" value="ECO:0007669"/>
    <property type="project" value="InterPro"/>
</dbReference>
<gene>
    <name evidence="6" type="ORF">EV695_0870</name>
</gene>
<evidence type="ECO:0000259" key="5">
    <source>
        <dbReference type="PROSITE" id="PS50110"/>
    </source>
</evidence>
<sequence>MKILIIDDQILFAEGLKNLIESYDESNQVECVDNVDNGYTYIEDKGKPDLILLDINIDGVRGFRLFEYLNRLDSKIPVLIISANDSPTIATMAMEKGALGFISKCSQIEVMLEAVQKLLSGESYLCKPLSENTEIHGQVTTRQQEVLYLLSQGLLNKQIASELNISANTVKAHLHDLFKHLKVSNRTAAVKSAQRYGLI</sequence>
<dbReference type="Pfam" id="PF00196">
    <property type="entry name" value="GerE"/>
    <property type="match status" value="1"/>
</dbReference>
<dbReference type="Gene3D" id="3.40.50.2300">
    <property type="match status" value="1"/>
</dbReference>
<dbReference type="RefSeq" id="WP_131904668.1">
    <property type="nucleotide sequence ID" value="NZ_BAAAFU010000008.1"/>
</dbReference>
<dbReference type="InterPro" id="IPR036388">
    <property type="entry name" value="WH-like_DNA-bd_sf"/>
</dbReference>
<dbReference type="InterPro" id="IPR001789">
    <property type="entry name" value="Sig_transdc_resp-reg_receiver"/>
</dbReference>
<dbReference type="EMBL" id="SMFQ01000002">
    <property type="protein sequence ID" value="TCJ89009.1"/>
    <property type="molecule type" value="Genomic_DNA"/>
</dbReference>
<accession>A0A4R1F8J2</accession>
<evidence type="ECO:0000256" key="2">
    <source>
        <dbReference type="ARBA" id="ARBA00023125"/>
    </source>
</evidence>
<proteinExistence type="predicted"/>
<keyword evidence="7" id="KW-1185">Reference proteome</keyword>
<dbReference type="AlphaFoldDB" id="A0A4R1F8J2"/>
<dbReference type="Proteomes" id="UP000294887">
    <property type="component" value="Unassembled WGS sequence"/>
</dbReference>
<dbReference type="InterPro" id="IPR051015">
    <property type="entry name" value="EvgA-like"/>
</dbReference>
<dbReference type="Pfam" id="PF00072">
    <property type="entry name" value="Response_reg"/>
    <property type="match status" value="1"/>
</dbReference>
<dbReference type="PROSITE" id="PS50110">
    <property type="entry name" value="RESPONSE_REGULATORY"/>
    <property type="match status" value="1"/>
</dbReference>
<dbReference type="GO" id="GO:0003677">
    <property type="term" value="F:DNA binding"/>
    <property type="evidence" value="ECO:0007669"/>
    <property type="project" value="UniProtKB-KW"/>
</dbReference>
<dbReference type="PRINTS" id="PR00038">
    <property type="entry name" value="HTHLUXR"/>
</dbReference>
<keyword evidence="2" id="KW-0238">DNA-binding</keyword>
<protein>
    <submittedName>
        <fullName evidence="6">LuxR family two component transcriptional regulator</fullName>
    </submittedName>
</protein>
<evidence type="ECO:0000259" key="4">
    <source>
        <dbReference type="PROSITE" id="PS50043"/>
    </source>
</evidence>
<dbReference type="OrthoDB" id="9796655at2"/>
<dbReference type="PANTHER" id="PTHR45566:SF1">
    <property type="entry name" value="HTH-TYPE TRANSCRIPTIONAL REGULATOR YHJB-RELATED"/>
    <property type="match status" value="1"/>
</dbReference>
<dbReference type="CDD" id="cd06170">
    <property type="entry name" value="LuxR_C_like"/>
    <property type="match status" value="1"/>
</dbReference>
<comment type="caution">
    <text evidence="6">The sequence shown here is derived from an EMBL/GenBank/DDBJ whole genome shotgun (WGS) entry which is preliminary data.</text>
</comment>
<evidence type="ECO:0000313" key="6">
    <source>
        <dbReference type="EMBL" id="TCJ89009.1"/>
    </source>
</evidence>
<feature type="domain" description="Response regulatory" evidence="5">
    <location>
        <begin position="2"/>
        <end position="119"/>
    </location>
</feature>
<dbReference type="Gene3D" id="1.10.10.10">
    <property type="entry name" value="Winged helix-like DNA-binding domain superfamily/Winged helix DNA-binding domain"/>
    <property type="match status" value="1"/>
</dbReference>
<dbReference type="InterPro" id="IPR016032">
    <property type="entry name" value="Sig_transdc_resp-reg_C-effctor"/>
</dbReference>
<dbReference type="SUPFAM" id="SSF52172">
    <property type="entry name" value="CheY-like"/>
    <property type="match status" value="1"/>
</dbReference>
<feature type="domain" description="HTH luxR-type" evidence="4">
    <location>
        <begin position="132"/>
        <end position="197"/>
    </location>
</feature>
<organism evidence="6 7">
    <name type="scientific">Cocleimonas flava</name>
    <dbReference type="NCBI Taxonomy" id="634765"/>
    <lineage>
        <taxon>Bacteria</taxon>
        <taxon>Pseudomonadati</taxon>
        <taxon>Pseudomonadota</taxon>
        <taxon>Gammaproteobacteria</taxon>
        <taxon>Thiotrichales</taxon>
        <taxon>Thiotrichaceae</taxon>
        <taxon>Cocleimonas</taxon>
    </lineage>
</organism>